<keyword evidence="3" id="KW-0326">Glycosidase</keyword>
<reference evidence="6 7" key="1">
    <citation type="submission" date="2023-01" db="EMBL/GenBank/DDBJ databases">
        <title>Psychrosphaera sp. nov., isolated from marine algae.</title>
        <authorList>
            <person name="Bayburt H."/>
            <person name="Choi B.J."/>
            <person name="Kim J.M."/>
            <person name="Choi D.G."/>
            <person name="Jeon C.O."/>
        </authorList>
    </citation>
    <scope>NUCLEOTIDE SEQUENCE [LARGE SCALE GENOMIC DNA]</scope>
    <source>
        <strain evidence="6 7">G1-22</strain>
    </source>
</reference>
<dbReference type="Proteomes" id="UP001528411">
    <property type="component" value="Unassembled WGS sequence"/>
</dbReference>
<protein>
    <submittedName>
        <fullName evidence="6">Uncharacterized protein</fullName>
    </submittedName>
</protein>
<proteinExistence type="predicted"/>
<comment type="caution">
    <text evidence="6">The sequence shown here is derived from an EMBL/GenBank/DDBJ whole genome shotgun (WGS) entry which is preliminary data.</text>
</comment>
<dbReference type="InterPro" id="IPR050386">
    <property type="entry name" value="Glycosyl_hydrolase_5"/>
</dbReference>
<dbReference type="InterPro" id="IPR017853">
    <property type="entry name" value="GH"/>
</dbReference>
<evidence type="ECO:0000313" key="7">
    <source>
        <dbReference type="Proteomes" id="UP001528411"/>
    </source>
</evidence>
<sequence>MFTNIITKSNIKSFRVALTLLTCFCVLAISGCFGVSSDNELPKTTNETNPQVTETEQEPEYVGLSPLHTDGIKWVNADNEAVILKGTNLGNWLLHEFWMMNQSSNTVATDQCRLEATLDERFGFEERERLLDMFRDNWIAERDWDVMQSFGLNVIRLPFVWNVIEDEHNPKTLRADALAVH</sequence>
<dbReference type="SUPFAM" id="SSF51445">
    <property type="entry name" value="(Trans)glycosidases"/>
    <property type="match status" value="1"/>
</dbReference>
<evidence type="ECO:0000256" key="4">
    <source>
        <dbReference type="ARBA" id="ARBA00023316"/>
    </source>
</evidence>
<dbReference type="PANTHER" id="PTHR31297">
    <property type="entry name" value="GLUCAN ENDO-1,6-BETA-GLUCOSIDASE B"/>
    <property type="match status" value="1"/>
</dbReference>
<evidence type="ECO:0000256" key="3">
    <source>
        <dbReference type="ARBA" id="ARBA00023295"/>
    </source>
</evidence>
<dbReference type="PANTHER" id="PTHR31297:SF34">
    <property type="entry name" value="GLUCAN 1,3-BETA-GLUCOSIDASE 2"/>
    <property type="match status" value="1"/>
</dbReference>
<gene>
    <name evidence="6" type="ORF">PN838_23785</name>
</gene>
<evidence type="ECO:0000256" key="1">
    <source>
        <dbReference type="ARBA" id="ARBA00022801"/>
    </source>
</evidence>
<accession>A0ABT5FJ21</accession>
<organism evidence="6 7">
    <name type="scientific">Psychrosphaera algicola</name>
    <dbReference type="NCBI Taxonomy" id="3023714"/>
    <lineage>
        <taxon>Bacteria</taxon>
        <taxon>Pseudomonadati</taxon>
        <taxon>Pseudomonadota</taxon>
        <taxon>Gammaproteobacteria</taxon>
        <taxon>Alteromonadales</taxon>
        <taxon>Pseudoalteromonadaceae</taxon>
        <taxon>Psychrosphaera</taxon>
    </lineage>
</organism>
<dbReference type="RefSeq" id="WP_272182236.1">
    <property type="nucleotide sequence ID" value="NZ_JAQOMS010000002.1"/>
</dbReference>
<feature type="chain" id="PRO_5045564343" evidence="5">
    <location>
        <begin position="29"/>
        <end position="181"/>
    </location>
</feature>
<keyword evidence="1" id="KW-0378">Hydrolase</keyword>
<keyword evidence="4" id="KW-0961">Cell wall biogenesis/degradation</keyword>
<dbReference type="EMBL" id="JAQOMS010000002">
    <property type="protein sequence ID" value="MDC2891210.1"/>
    <property type="molecule type" value="Genomic_DNA"/>
</dbReference>
<feature type="signal peptide" evidence="5">
    <location>
        <begin position="1"/>
        <end position="28"/>
    </location>
</feature>
<keyword evidence="7" id="KW-1185">Reference proteome</keyword>
<name>A0ABT5FJ21_9GAMM</name>
<dbReference type="Gene3D" id="3.20.20.80">
    <property type="entry name" value="Glycosidases"/>
    <property type="match status" value="1"/>
</dbReference>
<keyword evidence="2" id="KW-0325">Glycoprotein</keyword>
<keyword evidence="5" id="KW-0732">Signal</keyword>
<evidence type="ECO:0000256" key="5">
    <source>
        <dbReference type="SAM" id="SignalP"/>
    </source>
</evidence>
<evidence type="ECO:0000313" key="6">
    <source>
        <dbReference type="EMBL" id="MDC2891210.1"/>
    </source>
</evidence>
<evidence type="ECO:0000256" key="2">
    <source>
        <dbReference type="ARBA" id="ARBA00023180"/>
    </source>
</evidence>